<evidence type="ECO:0000313" key="3">
    <source>
        <dbReference type="EMBL" id="SCO93258.1"/>
    </source>
</evidence>
<feature type="region of interest" description="Disordered" evidence="1">
    <location>
        <begin position="50"/>
        <end position="88"/>
    </location>
</feature>
<feature type="compositionally biased region" description="Basic and acidic residues" evidence="1">
    <location>
        <begin position="55"/>
        <end position="88"/>
    </location>
</feature>
<dbReference type="RefSeq" id="XP_028862695.1">
    <property type="nucleotide sequence ID" value="XM_029006180.1"/>
</dbReference>
<dbReference type="GeneID" id="39869973"/>
<keyword evidence="4" id="KW-1185">Reference proteome</keyword>
<dbReference type="KEGG" id="pmal:PMUG01_11051100"/>
<name>A0A1D3SN42_PLAMA</name>
<dbReference type="AlphaFoldDB" id="A0A1D3SN42"/>
<dbReference type="VEuPathDB" id="PlasmoDB:PmUG01_11051100"/>
<evidence type="ECO:0000256" key="2">
    <source>
        <dbReference type="SAM" id="Phobius"/>
    </source>
</evidence>
<organism evidence="3 4">
    <name type="scientific">Plasmodium malariae</name>
    <dbReference type="NCBI Taxonomy" id="5858"/>
    <lineage>
        <taxon>Eukaryota</taxon>
        <taxon>Sar</taxon>
        <taxon>Alveolata</taxon>
        <taxon>Apicomplexa</taxon>
        <taxon>Aconoidasida</taxon>
        <taxon>Haemosporida</taxon>
        <taxon>Plasmodiidae</taxon>
        <taxon>Plasmodium</taxon>
        <taxon>Plasmodium (Plasmodium)</taxon>
    </lineage>
</organism>
<protein>
    <submittedName>
        <fullName evidence="3">Uncharacterized protein</fullName>
    </submittedName>
</protein>
<sequence>MSEIGFISHPPPKPDFWIYFASHLRKGWVQWAIVFVPFILFALYLKLTMPTPSTNEKEGPEQEEARFNDMKMKNEHKTKDGQKKGSQN</sequence>
<reference evidence="3 4" key="1">
    <citation type="submission" date="2016-06" db="EMBL/GenBank/DDBJ databases">
        <authorList>
            <consortium name="Pathogen Informatics"/>
        </authorList>
    </citation>
    <scope>NUCLEOTIDE SEQUENCE [LARGE SCALE GENOMIC DNA]</scope>
</reference>
<keyword evidence="2" id="KW-0472">Membrane</keyword>
<dbReference type="Proteomes" id="UP000219813">
    <property type="component" value="Chromosome 11"/>
</dbReference>
<gene>
    <name evidence="3" type="primary">PmUG01_11051100</name>
    <name evidence="3" type="ORF">PMUG01_11051100</name>
</gene>
<keyword evidence="2" id="KW-0812">Transmembrane</keyword>
<feature type="transmembrane region" description="Helical" evidence="2">
    <location>
        <begin position="28"/>
        <end position="47"/>
    </location>
</feature>
<proteinExistence type="predicted"/>
<accession>A0A1D3SN42</accession>
<evidence type="ECO:0000256" key="1">
    <source>
        <dbReference type="SAM" id="MobiDB-lite"/>
    </source>
</evidence>
<evidence type="ECO:0000313" key="4">
    <source>
        <dbReference type="Proteomes" id="UP000219813"/>
    </source>
</evidence>
<keyword evidence="2" id="KW-1133">Transmembrane helix</keyword>
<dbReference type="EMBL" id="LT594632">
    <property type="protein sequence ID" value="SCO93258.1"/>
    <property type="molecule type" value="Genomic_DNA"/>
</dbReference>
<dbReference type="OrthoDB" id="368368at2759"/>
<dbReference type="OMA" id="FWIYFAS"/>